<keyword evidence="6" id="KW-0288">FMN</keyword>
<dbReference type="GO" id="GO:0008615">
    <property type="term" value="P:pyridoxine biosynthetic process"/>
    <property type="evidence" value="ECO:0007669"/>
    <property type="project" value="InterPro"/>
</dbReference>
<dbReference type="Pfam" id="PF01243">
    <property type="entry name" value="PNPOx_N"/>
    <property type="match status" value="1"/>
</dbReference>
<accession>A0AAD5VW85</accession>
<dbReference type="Proteomes" id="UP001213000">
    <property type="component" value="Unassembled WGS sequence"/>
</dbReference>
<evidence type="ECO:0000256" key="5">
    <source>
        <dbReference type="ARBA" id="ARBA00022630"/>
    </source>
</evidence>
<keyword evidence="11" id="KW-1185">Reference proteome</keyword>
<comment type="pathway">
    <text evidence="2">Cofactor metabolism; pyridoxal 5'-phosphate salvage; pyridoxal 5'-phosphate from pyridoxamine 5'-phosphate: step 1/1.</text>
</comment>
<keyword evidence="7" id="KW-0560">Oxidoreductase</keyword>
<dbReference type="PIRSF" id="PIRSF000190">
    <property type="entry name" value="Pyd_amn-ph_oxd"/>
    <property type="match status" value="1"/>
</dbReference>
<dbReference type="InterPro" id="IPR012349">
    <property type="entry name" value="Split_barrel_FMN-bd"/>
</dbReference>
<feature type="domain" description="Pyridoxine 5'-phosphate oxidase dimerisation C-terminal" evidence="9">
    <location>
        <begin position="216"/>
        <end position="262"/>
    </location>
</feature>
<gene>
    <name evidence="10" type="ORF">NP233_g5506</name>
</gene>
<name>A0AAD5VW85_9AGAR</name>
<comment type="cofactor">
    <cofactor evidence="1">
        <name>FMN</name>
        <dbReference type="ChEBI" id="CHEBI:58210"/>
    </cofactor>
</comment>
<dbReference type="InterPro" id="IPR011576">
    <property type="entry name" value="Pyridox_Oxase_N"/>
</dbReference>
<dbReference type="EC" id="1.4.3.5" evidence="4"/>
<comment type="pathway">
    <text evidence="3">Cofactor metabolism; pyridoxal 5'-phosphate salvage; pyridoxal 5'-phosphate from pyridoxine 5'-phosphate: step 1/1.</text>
</comment>
<evidence type="ECO:0000259" key="9">
    <source>
        <dbReference type="Pfam" id="PF10590"/>
    </source>
</evidence>
<evidence type="ECO:0000313" key="11">
    <source>
        <dbReference type="Proteomes" id="UP001213000"/>
    </source>
</evidence>
<keyword evidence="5" id="KW-0285">Flavoprotein</keyword>
<evidence type="ECO:0000259" key="8">
    <source>
        <dbReference type="Pfam" id="PF01243"/>
    </source>
</evidence>
<organism evidence="10 11">
    <name type="scientific">Leucocoprinus birnbaumii</name>
    <dbReference type="NCBI Taxonomy" id="56174"/>
    <lineage>
        <taxon>Eukaryota</taxon>
        <taxon>Fungi</taxon>
        <taxon>Dikarya</taxon>
        <taxon>Basidiomycota</taxon>
        <taxon>Agaricomycotina</taxon>
        <taxon>Agaricomycetes</taxon>
        <taxon>Agaricomycetidae</taxon>
        <taxon>Agaricales</taxon>
        <taxon>Agaricineae</taxon>
        <taxon>Agaricaceae</taxon>
        <taxon>Leucocoprinus</taxon>
    </lineage>
</organism>
<feature type="domain" description="Pyridoxamine 5'-phosphate oxidase N-terminal" evidence="8">
    <location>
        <begin position="73"/>
        <end position="187"/>
    </location>
</feature>
<dbReference type="GO" id="GO:0010181">
    <property type="term" value="F:FMN binding"/>
    <property type="evidence" value="ECO:0007669"/>
    <property type="project" value="InterPro"/>
</dbReference>
<evidence type="ECO:0000256" key="2">
    <source>
        <dbReference type="ARBA" id="ARBA00004738"/>
    </source>
</evidence>
<dbReference type="NCBIfam" id="NF004231">
    <property type="entry name" value="PRK05679.1"/>
    <property type="match status" value="1"/>
</dbReference>
<evidence type="ECO:0000256" key="4">
    <source>
        <dbReference type="ARBA" id="ARBA00012801"/>
    </source>
</evidence>
<dbReference type="SUPFAM" id="SSF50475">
    <property type="entry name" value="FMN-binding split barrel"/>
    <property type="match status" value="1"/>
</dbReference>
<dbReference type="PANTHER" id="PTHR10851:SF0">
    <property type="entry name" value="PYRIDOXINE-5'-PHOSPHATE OXIDASE"/>
    <property type="match status" value="1"/>
</dbReference>
<comment type="caution">
    <text evidence="10">The sequence shown here is derived from an EMBL/GenBank/DDBJ whole genome shotgun (WGS) entry which is preliminary data.</text>
</comment>
<evidence type="ECO:0000256" key="1">
    <source>
        <dbReference type="ARBA" id="ARBA00001917"/>
    </source>
</evidence>
<evidence type="ECO:0000256" key="3">
    <source>
        <dbReference type="ARBA" id="ARBA00005037"/>
    </source>
</evidence>
<evidence type="ECO:0000313" key="10">
    <source>
        <dbReference type="EMBL" id="KAJ3568755.1"/>
    </source>
</evidence>
<proteinExistence type="inferred from homology"/>
<sequence>MLRTLLYPALRCRRLVSRSCPPSLAKLLSMDAVISSSPDKIKVLPHYQYETHDHLTPSTAQPSPIDQFRRWFQEAVDNGVQEPEAMSLSTATPNGIPSARIVLFKQVDSRGFVFYTNYTSRKSRELLDNPHAALVFYWREMHRSVRIVGKVEKLSKEESSEYFQSRPVGSRLGAWASKQSSVIGEHDLEERLEKLQNKFGVKEGDKEGQVPTPDFWGGWRVIPSEIEFWSGKPSRLHDRVRYLRLESSPEEHPEWKIDRLSP</sequence>
<dbReference type="AlphaFoldDB" id="A0AAD5VW85"/>
<protein>
    <recommendedName>
        <fullName evidence="4">pyridoxal 5'-phosphate synthase</fullName>
        <ecNumber evidence="4">1.4.3.5</ecNumber>
    </recommendedName>
</protein>
<evidence type="ECO:0000256" key="6">
    <source>
        <dbReference type="ARBA" id="ARBA00022643"/>
    </source>
</evidence>
<dbReference type="InterPro" id="IPR000659">
    <property type="entry name" value="Pyridox_Oxase"/>
</dbReference>
<dbReference type="Pfam" id="PF10590">
    <property type="entry name" value="PNP_phzG_C"/>
    <property type="match status" value="1"/>
</dbReference>
<dbReference type="PANTHER" id="PTHR10851">
    <property type="entry name" value="PYRIDOXINE-5-PHOSPHATE OXIDASE"/>
    <property type="match status" value="1"/>
</dbReference>
<dbReference type="GO" id="GO:0004733">
    <property type="term" value="F:pyridoxamine phosphate oxidase activity"/>
    <property type="evidence" value="ECO:0007669"/>
    <property type="project" value="UniProtKB-EC"/>
</dbReference>
<dbReference type="NCBIfam" id="TIGR00558">
    <property type="entry name" value="pdxH"/>
    <property type="match status" value="1"/>
</dbReference>
<dbReference type="EMBL" id="JANIEX010000326">
    <property type="protein sequence ID" value="KAJ3568755.1"/>
    <property type="molecule type" value="Genomic_DNA"/>
</dbReference>
<dbReference type="InterPro" id="IPR019576">
    <property type="entry name" value="Pyridoxamine_oxidase_dimer_C"/>
</dbReference>
<dbReference type="HAMAP" id="MF_01629">
    <property type="entry name" value="PdxH"/>
    <property type="match status" value="1"/>
</dbReference>
<evidence type="ECO:0000256" key="7">
    <source>
        <dbReference type="ARBA" id="ARBA00023002"/>
    </source>
</evidence>
<dbReference type="Gene3D" id="2.30.110.10">
    <property type="entry name" value="Electron Transport, Fmn-binding Protein, Chain A"/>
    <property type="match status" value="1"/>
</dbReference>
<reference evidence="10" key="1">
    <citation type="submission" date="2022-07" db="EMBL/GenBank/DDBJ databases">
        <title>Genome Sequence of Leucocoprinus birnbaumii.</title>
        <authorList>
            <person name="Buettner E."/>
        </authorList>
    </citation>
    <scope>NUCLEOTIDE SEQUENCE</scope>
    <source>
        <strain evidence="10">VT141</strain>
    </source>
</reference>